<evidence type="ECO:0000256" key="4">
    <source>
        <dbReference type="ARBA" id="ARBA00022737"/>
    </source>
</evidence>
<evidence type="ECO:0000259" key="13">
    <source>
        <dbReference type="PROSITE" id="PS50011"/>
    </source>
</evidence>
<dbReference type="PANTHER" id="PTHR43289:SF6">
    <property type="entry name" value="SERINE_THREONINE-PROTEIN KINASE NEKL-3"/>
    <property type="match status" value="1"/>
</dbReference>
<protein>
    <recommendedName>
        <fullName evidence="1">non-specific serine/threonine protein kinase</fullName>
        <ecNumber evidence="1">2.7.11.1</ecNumber>
    </recommendedName>
</protein>
<dbReference type="PANTHER" id="PTHR43289">
    <property type="entry name" value="MITOGEN-ACTIVATED PROTEIN KINASE KINASE KINASE 20-RELATED"/>
    <property type="match status" value="1"/>
</dbReference>
<dbReference type="Proteomes" id="UP000698222">
    <property type="component" value="Unassembled WGS sequence"/>
</dbReference>
<feature type="region of interest" description="Disordered" evidence="11">
    <location>
        <begin position="617"/>
        <end position="757"/>
    </location>
</feature>
<feature type="domain" description="Protein kinase" evidence="13">
    <location>
        <begin position="12"/>
        <end position="290"/>
    </location>
</feature>
<feature type="region of interest" description="Disordered" evidence="11">
    <location>
        <begin position="542"/>
        <end position="581"/>
    </location>
</feature>
<dbReference type="Gene3D" id="1.10.510.10">
    <property type="entry name" value="Transferase(Phosphotransferase) domain 1"/>
    <property type="match status" value="1"/>
</dbReference>
<evidence type="ECO:0000256" key="2">
    <source>
        <dbReference type="ARBA" id="ARBA00022527"/>
    </source>
</evidence>
<feature type="compositionally biased region" description="Low complexity" evidence="11">
    <location>
        <begin position="659"/>
        <end position="697"/>
    </location>
</feature>
<feature type="domain" description="PASTA" evidence="14">
    <location>
        <begin position="594"/>
        <end position="660"/>
    </location>
</feature>
<evidence type="ECO:0000256" key="3">
    <source>
        <dbReference type="ARBA" id="ARBA00022679"/>
    </source>
</evidence>
<feature type="compositionally biased region" description="Polar residues" evidence="11">
    <location>
        <begin position="501"/>
        <end position="510"/>
    </location>
</feature>
<feature type="region of interest" description="Disordered" evidence="11">
    <location>
        <begin position="322"/>
        <end position="359"/>
    </location>
</feature>
<dbReference type="PROSITE" id="PS51178">
    <property type="entry name" value="PASTA"/>
    <property type="match status" value="4"/>
</dbReference>
<evidence type="ECO:0000256" key="5">
    <source>
        <dbReference type="ARBA" id="ARBA00022741"/>
    </source>
</evidence>
<dbReference type="InterPro" id="IPR005543">
    <property type="entry name" value="PASTA_dom"/>
</dbReference>
<dbReference type="Gene3D" id="3.30.200.20">
    <property type="entry name" value="Phosphorylase Kinase, domain 1"/>
    <property type="match status" value="1"/>
</dbReference>
<dbReference type="Gene3D" id="3.30.10.20">
    <property type="match status" value="4"/>
</dbReference>
<dbReference type="EC" id="2.7.11.1" evidence="1"/>
<dbReference type="RefSeq" id="WP_209890092.1">
    <property type="nucleotide sequence ID" value="NZ_BAAAJV010000005.1"/>
</dbReference>
<feature type="region of interest" description="Disordered" evidence="11">
    <location>
        <begin position="491"/>
        <end position="517"/>
    </location>
</feature>
<organism evidence="15 16">
    <name type="scientific">Brachybacterium fresconis</name>
    <dbReference type="NCBI Taxonomy" id="173363"/>
    <lineage>
        <taxon>Bacteria</taxon>
        <taxon>Bacillati</taxon>
        <taxon>Actinomycetota</taxon>
        <taxon>Actinomycetes</taxon>
        <taxon>Micrococcales</taxon>
        <taxon>Dermabacteraceae</taxon>
        <taxon>Brachybacterium</taxon>
    </lineage>
</organism>
<dbReference type="PROSITE" id="PS00107">
    <property type="entry name" value="PROTEIN_KINASE_ATP"/>
    <property type="match status" value="1"/>
</dbReference>
<dbReference type="Pfam" id="PF03793">
    <property type="entry name" value="PASTA"/>
    <property type="match status" value="4"/>
</dbReference>
<evidence type="ECO:0000256" key="11">
    <source>
        <dbReference type="SAM" id="MobiDB-lite"/>
    </source>
</evidence>
<gene>
    <name evidence="15" type="ORF">JOF44_001828</name>
</gene>
<comment type="caution">
    <text evidence="15">The sequence shown here is derived from an EMBL/GenBank/DDBJ whole genome shotgun (WGS) entry which is preliminary data.</text>
</comment>
<dbReference type="CDD" id="cd06577">
    <property type="entry name" value="PASTA_pknB"/>
    <property type="match status" value="4"/>
</dbReference>
<dbReference type="SMART" id="SM00220">
    <property type="entry name" value="S_TKc"/>
    <property type="match status" value="1"/>
</dbReference>
<evidence type="ECO:0000259" key="14">
    <source>
        <dbReference type="PROSITE" id="PS51178"/>
    </source>
</evidence>
<keyword evidence="3 15" id="KW-0808">Transferase</keyword>
<evidence type="ECO:0000256" key="6">
    <source>
        <dbReference type="ARBA" id="ARBA00022777"/>
    </source>
</evidence>
<evidence type="ECO:0000313" key="15">
    <source>
        <dbReference type="EMBL" id="MBP2408925.1"/>
    </source>
</evidence>
<keyword evidence="12" id="KW-1133">Transmembrane helix</keyword>
<feature type="transmembrane region" description="Helical" evidence="12">
    <location>
        <begin position="365"/>
        <end position="386"/>
    </location>
</feature>
<evidence type="ECO:0000256" key="8">
    <source>
        <dbReference type="ARBA" id="ARBA00047899"/>
    </source>
</evidence>
<keyword evidence="16" id="KW-1185">Reference proteome</keyword>
<dbReference type="Pfam" id="PF00069">
    <property type="entry name" value="Pkinase"/>
    <property type="match status" value="1"/>
</dbReference>
<feature type="compositionally biased region" description="Polar residues" evidence="11">
    <location>
        <begin position="569"/>
        <end position="581"/>
    </location>
</feature>
<evidence type="ECO:0000256" key="10">
    <source>
        <dbReference type="PROSITE-ProRule" id="PRU10141"/>
    </source>
</evidence>
<comment type="catalytic activity">
    <reaction evidence="8">
        <text>L-threonyl-[protein] + ATP = O-phospho-L-threonyl-[protein] + ADP + H(+)</text>
        <dbReference type="Rhea" id="RHEA:46608"/>
        <dbReference type="Rhea" id="RHEA-COMP:11060"/>
        <dbReference type="Rhea" id="RHEA-COMP:11605"/>
        <dbReference type="ChEBI" id="CHEBI:15378"/>
        <dbReference type="ChEBI" id="CHEBI:30013"/>
        <dbReference type="ChEBI" id="CHEBI:30616"/>
        <dbReference type="ChEBI" id="CHEBI:61977"/>
        <dbReference type="ChEBI" id="CHEBI:456216"/>
        <dbReference type="EC" id="2.7.11.1"/>
    </reaction>
</comment>
<feature type="binding site" evidence="10">
    <location>
        <position position="41"/>
    </location>
    <ligand>
        <name>ATP</name>
        <dbReference type="ChEBI" id="CHEBI:30616"/>
    </ligand>
</feature>
<feature type="compositionally biased region" description="Low complexity" evidence="11">
    <location>
        <begin position="322"/>
        <end position="332"/>
    </location>
</feature>
<keyword evidence="2" id="KW-0723">Serine/threonine-protein kinase</keyword>
<comment type="catalytic activity">
    <reaction evidence="9">
        <text>L-seryl-[protein] + ATP = O-phospho-L-seryl-[protein] + ADP + H(+)</text>
        <dbReference type="Rhea" id="RHEA:17989"/>
        <dbReference type="Rhea" id="RHEA-COMP:9863"/>
        <dbReference type="Rhea" id="RHEA-COMP:11604"/>
        <dbReference type="ChEBI" id="CHEBI:15378"/>
        <dbReference type="ChEBI" id="CHEBI:29999"/>
        <dbReference type="ChEBI" id="CHEBI:30616"/>
        <dbReference type="ChEBI" id="CHEBI:83421"/>
        <dbReference type="ChEBI" id="CHEBI:456216"/>
        <dbReference type="EC" id="2.7.11.1"/>
    </reaction>
</comment>
<sequence>MSEENVVLQGRYTLGKILGTGGMAEVFLAEDTRLHRTVAVKVLRSDLARDANFQERFRREAHSAAALNHPSIVAVYDTGEEHQRTVTGADVTIPYIVMEYVHGTTLREHIDPEDPMEARKAGEIMVALLSALEYSHRAGIVHRDIKPGNVMINDAGAVKVMDFGIARAIADATSAMTATQAVMGTAQYLSPEQARGQLVDARSDIYSAACVMYELMTGRPPFTGDTPVSIAYQHVREEPQPPSAYNPAITPALDAVILTGLAKDREQRYPSAVAFSRDIAAVVAGRTPALVGGAVPAGADGQPTTVLNPMDDATEALPAMAGAGAAGAGARASEWSTDPTPIASGPVSPHSSEEVGQEPGRKRPWWLIILVIIAALALIGTALAVLRPWDTGPETVPVPELAGQTEQDASALLEDAGLEGDFTQAESQDVDEGVVIESSPGEGEEVEVGSTVEVTVSAGPEAVTVPDDLVGMTRDEAETALGDVGLVMVEGDPEDAPQEKGTVTSSSPQGGATAEKGAEVEVRFASGDVEVPNVEGTQIDSATETLEDSGFEVPEPTEKETTDADPGTVLSQTPTADSGTASYGSTVSLVVAAAPGPVTVPNVTGHTLSEAQKTLGDAGFGLDTENEASDSVEKGRVIRTEPGANEKADRGSTVVIVVSSGPEESPTPTESPSDSPSESPSDSPSESPSESPSSSETPSDEPSDPPSDDGGDGNGNANANSTANSTADGTANGNADGTTNGNANGNADDRGTGNGNG</sequence>
<dbReference type="GO" id="GO:0004674">
    <property type="term" value="F:protein serine/threonine kinase activity"/>
    <property type="evidence" value="ECO:0007669"/>
    <property type="project" value="UniProtKB-EC"/>
</dbReference>
<dbReference type="PROSITE" id="PS00108">
    <property type="entry name" value="PROTEIN_KINASE_ST"/>
    <property type="match status" value="1"/>
</dbReference>
<proteinExistence type="predicted"/>
<dbReference type="SUPFAM" id="SSF56112">
    <property type="entry name" value="Protein kinase-like (PK-like)"/>
    <property type="match status" value="1"/>
</dbReference>
<evidence type="ECO:0000256" key="7">
    <source>
        <dbReference type="ARBA" id="ARBA00022840"/>
    </source>
</evidence>
<dbReference type="SMART" id="SM00740">
    <property type="entry name" value="PASTA"/>
    <property type="match status" value="4"/>
</dbReference>
<evidence type="ECO:0000313" key="16">
    <source>
        <dbReference type="Proteomes" id="UP000698222"/>
    </source>
</evidence>
<evidence type="ECO:0000256" key="1">
    <source>
        <dbReference type="ARBA" id="ARBA00012513"/>
    </source>
</evidence>
<feature type="domain" description="PASTA" evidence="14">
    <location>
        <begin position="392"/>
        <end position="458"/>
    </location>
</feature>
<dbReference type="PROSITE" id="PS50011">
    <property type="entry name" value="PROTEIN_KINASE_DOM"/>
    <property type="match status" value="1"/>
</dbReference>
<keyword evidence="12" id="KW-0472">Membrane</keyword>
<feature type="compositionally biased region" description="Acidic residues" evidence="11">
    <location>
        <begin position="698"/>
        <end position="711"/>
    </location>
</feature>
<feature type="compositionally biased region" description="Low complexity" evidence="11">
    <location>
        <begin position="715"/>
        <end position="746"/>
    </location>
</feature>
<feature type="compositionally biased region" description="Basic and acidic residues" evidence="11">
    <location>
        <begin position="631"/>
        <end position="650"/>
    </location>
</feature>
<evidence type="ECO:0000256" key="12">
    <source>
        <dbReference type="SAM" id="Phobius"/>
    </source>
</evidence>
<name>A0ABS4YJE6_9MICO</name>
<dbReference type="InterPro" id="IPR011009">
    <property type="entry name" value="Kinase-like_dom_sf"/>
</dbReference>
<feature type="domain" description="PASTA" evidence="14">
    <location>
        <begin position="459"/>
        <end position="524"/>
    </location>
</feature>
<dbReference type="NCBIfam" id="NF033483">
    <property type="entry name" value="PknB_PASTA_kin"/>
    <property type="match status" value="1"/>
</dbReference>
<accession>A0ABS4YJE6</accession>
<reference evidence="15 16" key="1">
    <citation type="submission" date="2021-03" db="EMBL/GenBank/DDBJ databases">
        <title>Sequencing the genomes of 1000 actinobacteria strains.</title>
        <authorList>
            <person name="Klenk H.-P."/>
        </authorList>
    </citation>
    <scope>NUCLEOTIDE SEQUENCE [LARGE SCALE GENOMIC DNA]</scope>
    <source>
        <strain evidence="15 16">DSM 14564</strain>
    </source>
</reference>
<keyword evidence="4" id="KW-0677">Repeat</keyword>
<evidence type="ECO:0000256" key="9">
    <source>
        <dbReference type="ARBA" id="ARBA00048679"/>
    </source>
</evidence>
<feature type="domain" description="PASTA" evidence="14">
    <location>
        <begin position="525"/>
        <end position="593"/>
    </location>
</feature>
<dbReference type="InterPro" id="IPR000719">
    <property type="entry name" value="Prot_kinase_dom"/>
</dbReference>
<dbReference type="CDD" id="cd14014">
    <property type="entry name" value="STKc_PknB_like"/>
    <property type="match status" value="1"/>
</dbReference>
<dbReference type="InterPro" id="IPR008271">
    <property type="entry name" value="Ser/Thr_kinase_AS"/>
</dbReference>
<keyword evidence="6 15" id="KW-0418">Kinase</keyword>
<keyword evidence="5 10" id="KW-0547">Nucleotide-binding</keyword>
<dbReference type="InterPro" id="IPR017441">
    <property type="entry name" value="Protein_kinase_ATP_BS"/>
</dbReference>
<dbReference type="EMBL" id="JAGIOC010000001">
    <property type="protein sequence ID" value="MBP2408925.1"/>
    <property type="molecule type" value="Genomic_DNA"/>
</dbReference>
<keyword evidence="12" id="KW-0812">Transmembrane</keyword>
<keyword evidence="7 10" id="KW-0067">ATP-binding</keyword>